<name>A0A388MB58_CHABU</name>
<dbReference type="GO" id="GO:0004222">
    <property type="term" value="F:metalloendopeptidase activity"/>
    <property type="evidence" value="ECO:0007669"/>
    <property type="project" value="TreeGrafter"/>
</dbReference>
<dbReference type="InterPro" id="IPR011249">
    <property type="entry name" value="Metalloenz_LuxS/M16"/>
</dbReference>
<dbReference type="EMBL" id="BFEA01000942">
    <property type="protein sequence ID" value="GBG91733.1"/>
    <property type="molecule type" value="Genomic_DNA"/>
</dbReference>
<evidence type="ECO:0000259" key="1">
    <source>
        <dbReference type="Pfam" id="PF22516"/>
    </source>
</evidence>
<dbReference type="GO" id="GO:0016485">
    <property type="term" value="P:protein processing"/>
    <property type="evidence" value="ECO:0007669"/>
    <property type="project" value="TreeGrafter"/>
</dbReference>
<proteinExistence type="predicted"/>
<comment type="caution">
    <text evidence="2">The sequence shown here is derived from an EMBL/GenBank/DDBJ whole genome shotgun (WGS) entry which is preliminary data.</text>
</comment>
<dbReference type="PANTHER" id="PTHR43016:SF13">
    <property type="entry name" value="PRESEQUENCE PROTEASE, MITOCHONDRIAL"/>
    <property type="match status" value="1"/>
</dbReference>
<accession>A0A388MB58</accession>
<evidence type="ECO:0000313" key="2">
    <source>
        <dbReference type="EMBL" id="GBG91733.1"/>
    </source>
</evidence>
<dbReference type="AlphaFoldDB" id="A0A388MB58"/>
<sequence>MRVFTLQIDLDAQSTFASLSASSYWIAPWDDYLRTQLTLRLLSKDSVRGWFEDSTNGHGAYLKIQEVKRVAATSVLEWRQILIRLREIYGLVVRAGGASISLVGDNATISSASESVKMFAESLPQPAAPEQRQTWTELCAPVNESASMPLLVYSNSRSRNVYKGGWQASGSVYVINEVQTAWINTIVRSQRHAYGGGTDFYASTGLVAHVSWADPRIRASLRAFDESAQYLTNLTENSENITRIVAATLGKRMEPLTPYEEGFKRFKDFLFNVTASDYQELYNEVKSTSLLDFQAYGAALAKSSGFTVIAVPPFIRDDEASAEPSLNFTKLETPYRFRYDGR</sequence>
<dbReference type="Gramene" id="GBG91733">
    <property type="protein sequence ID" value="GBG91733"/>
    <property type="gene ID" value="CBR_g53548"/>
</dbReference>
<protein>
    <recommendedName>
        <fullName evidence="1">Presequence protease mitochondrial-type C-terminal domain-containing protein</fullName>
    </recommendedName>
</protein>
<dbReference type="GO" id="GO:0046872">
    <property type="term" value="F:metal ion binding"/>
    <property type="evidence" value="ECO:0007669"/>
    <property type="project" value="InterPro"/>
</dbReference>
<dbReference type="SUPFAM" id="SSF63411">
    <property type="entry name" value="LuxS/MPP-like metallohydrolase"/>
    <property type="match status" value="1"/>
</dbReference>
<reference evidence="2 3" key="1">
    <citation type="journal article" date="2018" name="Cell">
        <title>The Chara Genome: Secondary Complexity and Implications for Plant Terrestrialization.</title>
        <authorList>
            <person name="Nishiyama T."/>
            <person name="Sakayama H."/>
            <person name="Vries J.D."/>
            <person name="Buschmann H."/>
            <person name="Saint-Marcoux D."/>
            <person name="Ullrich K.K."/>
            <person name="Haas F.B."/>
            <person name="Vanderstraeten L."/>
            <person name="Becker D."/>
            <person name="Lang D."/>
            <person name="Vosolsobe S."/>
            <person name="Rombauts S."/>
            <person name="Wilhelmsson P.K.I."/>
            <person name="Janitza P."/>
            <person name="Kern R."/>
            <person name="Heyl A."/>
            <person name="Rumpler F."/>
            <person name="Villalobos L.I.A.C."/>
            <person name="Clay J.M."/>
            <person name="Skokan R."/>
            <person name="Toyoda A."/>
            <person name="Suzuki Y."/>
            <person name="Kagoshima H."/>
            <person name="Schijlen E."/>
            <person name="Tajeshwar N."/>
            <person name="Catarino B."/>
            <person name="Hetherington A.J."/>
            <person name="Saltykova A."/>
            <person name="Bonnot C."/>
            <person name="Breuninger H."/>
            <person name="Symeonidi A."/>
            <person name="Radhakrishnan G.V."/>
            <person name="Van Nieuwerburgh F."/>
            <person name="Deforce D."/>
            <person name="Chang C."/>
            <person name="Karol K.G."/>
            <person name="Hedrich R."/>
            <person name="Ulvskov P."/>
            <person name="Glockner G."/>
            <person name="Delwiche C.F."/>
            <person name="Petrasek J."/>
            <person name="Van de Peer Y."/>
            <person name="Friml J."/>
            <person name="Beilby M."/>
            <person name="Dolan L."/>
            <person name="Kohara Y."/>
            <person name="Sugano S."/>
            <person name="Fujiyama A."/>
            <person name="Delaux P.-M."/>
            <person name="Quint M."/>
            <person name="TheiBen G."/>
            <person name="Hagemann M."/>
            <person name="Harholt J."/>
            <person name="Dunand C."/>
            <person name="Zachgo S."/>
            <person name="Langdale J."/>
            <person name="Maumus F."/>
            <person name="Straeten D.V.D."/>
            <person name="Gould S.B."/>
            <person name="Rensing S.A."/>
        </authorList>
    </citation>
    <scope>NUCLEOTIDE SEQUENCE [LARGE SCALE GENOMIC DNA]</scope>
    <source>
        <strain evidence="2 3">S276</strain>
    </source>
</reference>
<dbReference type="OMA" id="INCEESA"/>
<dbReference type="Proteomes" id="UP000265515">
    <property type="component" value="Unassembled WGS sequence"/>
</dbReference>
<dbReference type="PANTHER" id="PTHR43016">
    <property type="entry name" value="PRESEQUENCE PROTEASE"/>
    <property type="match status" value="1"/>
</dbReference>
<gene>
    <name evidence="2" type="ORF">CBR_g53548</name>
</gene>
<feature type="domain" description="Presequence protease mitochondrial-type C-terminal" evidence="1">
    <location>
        <begin position="144"/>
        <end position="298"/>
    </location>
</feature>
<dbReference type="InterPro" id="IPR055130">
    <property type="entry name" value="PreP_C"/>
</dbReference>
<dbReference type="STRING" id="69332.A0A388MB58"/>
<evidence type="ECO:0000313" key="3">
    <source>
        <dbReference type="Proteomes" id="UP000265515"/>
    </source>
</evidence>
<keyword evidence="3" id="KW-1185">Reference proteome</keyword>
<dbReference type="Gene3D" id="3.30.830.10">
    <property type="entry name" value="Metalloenzyme, LuxS/M16 peptidase-like"/>
    <property type="match status" value="1"/>
</dbReference>
<organism evidence="2 3">
    <name type="scientific">Chara braunii</name>
    <name type="common">Braun's stonewort</name>
    <dbReference type="NCBI Taxonomy" id="69332"/>
    <lineage>
        <taxon>Eukaryota</taxon>
        <taxon>Viridiplantae</taxon>
        <taxon>Streptophyta</taxon>
        <taxon>Charophyceae</taxon>
        <taxon>Charales</taxon>
        <taxon>Characeae</taxon>
        <taxon>Chara</taxon>
    </lineage>
</organism>
<dbReference type="Pfam" id="PF22516">
    <property type="entry name" value="PreP_C"/>
    <property type="match status" value="1"/>
</dbReference>
<dbReference type="OrthoDB" id="10250783at2759"/>